<evidence type="ECO:0000313" key="2">
    <source>
        <dbReference type="EMBL" id="RVU21920.1"/>
    </source>
</evidence>
<dbReference type="PANTHER" id="PTHR39426">
    <property type="entry name" value="HOMOLOGY TO DEATH-ON-CURING PROTEIN OF PHAGE P1"/>
    <property type="match status" value="1"/>
</dbReference>
<dbReference type="AlphaFoldDB" id="A0A437PI03"/>
<evidence type="ECO:0000259" key="1">
    <source>
        <dbReference type="PROSITE" id="PS51459"/>
    </source>
</evidence>
<sequence>MPTLPADPPIWITADEIEAINQEILSGTSEPFHVLNRGSLESAAARPLNAWAYEGEDDRIVLAVRLLEGIGQNHCFQQGNKRTAFFAALEFIERNGGEYAVNDGEDLGRLCEAVILRQAAPMELVALLRRRVRF</sequence>
<dbReference type="OrthoDB" id="9802752at2"/>
<organism evidence="2 3">
    <name type="scientific">Methylobacterium oryzihabitans</name>
    <dbReference type="NCBI Taxonomy" id="2499852"/>
    <lineage>
        <taxon>Bacteria</taxon>
        <taxon>Pseudomonadati</taxon>
        <taxon>Pseudomonadota</taxon>
        <taxon>Alphaproteobacteria</taxon>
        <taxon>Hyphomicrobiales</taxon>
        <taxon>Methylobacteriaceae</taxon>
        <taxon>Methylobacterium</taxon>
    </lineage>
</organism>
<dbReference type="GO" id="GO:0016301">
    <property type="term" value="F:kinase activity"/>
    <property type="evidence" value="ECO:0007669"/>
    <property type="project" value="InterPro"/>
</dbReference>
<reference evidence="2 3" key="1">
    <citation type="submission" date="2019-01" db="EMBL/GenBank/DDBJ databases">
        <authorList>
            <person name="Chen W.-M."/>
        </authorList>
    </citation>
    <scope>NUCLEOTIDE SEQUENCE [LARGE SCALE GENOMIC DNA]</scope>
    <source>
        <strain evidence="2 3">TER-1</strain>
    </source>
</reference>
<dbReference type="NCBIfam" id="TIGR01550">
    <property type="entry name" value="DOC_P1"/>
    <property type="match status" value="1"/>
</dbReference>
<dbReference type="PANTHER" id="PTHR39426:SF1">
    <property type="entry name" value="HOMOLOGY TO DEATH-ON-CURING PROTEIN OF PHAGE P1"/>
    <property type="match status" value="1"/>
</dbReference>
<proteinExistence type="predicted"/>
<dbReference type="Proteomes" id="UP000286997">
    <property type="component" value="Unassembled WGS sequence"/>
</dbReference>
<comment type="caution">
    <text evidence="2">The sequence shown here is derived from an EMBL/GenBank/DDBJ whole genome shotgun (WGS) entry which is preliminary data.</text>
</comment>
<dbReference type="Pfam" id="PF02661">
    <property type="entry name" value="Fic"/>
    <property type="match status" value="1"/>
</dbReference>
<accession>A0A437PI03</accession>
<dbReference type="InterPro" id="IPR006440">
    <property type="entry name" value="Doc"/>
</dbReference>
<keyword evidence="3" id="KW-1185">Reference proteome</keyword>
<feature type="domain" description="Fido" evidence="1">
    <location>
        <begin position="12"/>
        <end position="130"/>
    </location>
</feature>
<dbReference type="Gene3D" id="1.20.120.1870">
    <property type="entry name" value="Fic/DOC protein, Fido domain"/>
    <property type="match status" value="1"/>
</dbReference>
<protein>
    <submittedName>
        <fullName evidence="2">Type II toxin-antitoxin system death-on-curing family toxin</fullName>
    </submittedName>
</protein>
<dbReference type="EMBL" id="SACP01000001">
    <property type="protein sequence ID" value="RVU21920.1"/>
    <property type="molecule type" value="Genomic_DNA"/>
</dbReference>
<dbReference type="InterPro" id="IPR053737">
    <property type="entry name" value="Type_II_TA_Toxin"/>
</dbReference>
<dbReference type="PROSITE" id="PS51459">
    <property type="entry name" value="FIDO"/>
    <property type="match status" value="1"/>
</dbReference>
<dbReference type="InterPro" id="IPR003812">
    <property type="entry name" value="Fido"/>
</dbReference>
<name>A0A437PI03_9HYPH</name>
<gene>
    <name evidence="2" type="ORF">EOE48_02425</name>
</gene>
<evidence type="ECO:0000313" key="3">
    <source>
        <dbReference type="Proteomes" id="UP000286997"/>
    </source>
</evidence>